<keyword evidence="13" id="KW-1185">Reference proteome</keyword>
<dbReference type="Gene3D" id="3.90.940.10">
    <property type="match status" value="1"/>
</dbReference>
<protein>
    <recommendedName>
        <fullName evidence="3 11">DNA-directed RNA polymerase subunit omega</fullName>
        <shortName evidence="11">RNAP omega subunit</shortName>
        <ecNumber evidence="2 11">2.7.7.6</ecNumber>
    </recommendedName>
    <alternativeName>
        <fullName evidence="9 11">RNA polymerase omega subunit</fullName>
    </alternativeName>
    <alternativeName>
        <fullName evidence="8 11">Transcriptase subunit omega</fullName>
    </alternativeName>
</protein>
<evidence type="ECO:0000256" key="1">
    <source>
        <dbReference type="ARBA" id="ARBA00006711"/>
    </source>
</evidence>
<organism evidence="12 13">
    <name type="scientific">Novosphingobium kalidii</name>
    <dbReference type="NCBI Taxonomy" id="3230299"/>
    <lineage>
        <taxon>Bacteria</taxon>
        <taxon>Pseudomonadati</taxon>
        <taxon>Pseudomonadota</taxon>
        <taxon>Alphaproteobacteria</taxon>
        <taxon>Sphingomonadales</taxon>
        <taxon>Sphingomonadaceae</taxon>
        <taxon>Novosphingobium</taxon>
    </lineage>
</organism>
<evidence type="ECO:0000256" key="2">
    <source>
        <dbReference type="ARBA" id="ARBA00012418"/>
    </source>
</evidence>
<reference evidence="12 13" key="1">
    <citation type="submission" date="2024-07" db="EMBL/GenBank/DDBJ databases">
        <title>Novosphingobium kalidii RD2P27.</title>
        <authorList>
            <person name="Sun J.-Q."/>
        </authorList>
    </citation>
    <scope>NUCLEOTIDE SEQUENCE [LARGE SCALE GENOMIC DNA]</scope>
    <source>
        <strain evidence="12 13">RD2P27</strain>
    </source>
</reference>
<evidence type="ECO:0000256" key="11">
    <source>
        <dbReference type="HAMAP-Rule" id="MF_00366"/>
    </source>
</evidence>
<keyword evidence="6 11" id="KW-0548">Nucleotidyltransferase</keyword>
<evidence type="ECO:0000313" key="12">
    <source>
        <dbReference type="EMBL" id="MET1755152.1"/>
    </source>
</evidence>
<accession>A0ABV2CZX5</accession>
<dbReference type="NCBIfam" id="TIGR00690">
    <property type="entry name" value="rpoZ"/>
    <property type="match status" value="1"/>
</dbReference>
<comment type="subunit">
    <text evidence="11">The RNAP catalytic core consists of 2 alpha, 1 beta, 1 beta' and 1 omega subunit. When a sigma factor is associated with the core the holoenzyme is formed, which can initiate transcription.</text>
</comment>
<dbReference type="GO" id="GO:0000428">
    <property type="term" value="C:DNA-directed RNA polymerase complex"/>
    <property type="evidence" value="ECO:0007669"/>
    <property type="project" value="UniProtKB-KW"/>
</dbReference>
<evidence type="ECO:0000256" key="7">
    <source>
        <dbReference type="ARBA" id="ARBA00023163"/>
    </source>
</evidence>
<dbReference type="InterPro" id="IPR003716">
    <property type="entry name" value="DNA-dir_RNA_pol_omega"/>
</dbReference>
<dbReference type="PANTHER" id="PTHR34476">
    <property type="entry name" value="DNA-DIRECTED RNA POLYMERASE SUBUNIT OMEGA"/>
    <property type="match status" value="1"/>
</dbReference>
<evidence type="ECO:0000256" key="4">
    <source>
        <dbReference type="ARBA" id="ARBA00022478"/>
    </source>
</evidence>
<dbReference type="InterPro" id="IPR006110">
    <property type="entry name" value="Pol_omega/Rpo6/RPB6"/>
</dbReference>
<evidence type="ECO:0000313" key="13">
    <source>
        <dbReference type="Proteomes" id="UP001548713"/>
    </source>
</evidence>
<dbReference type="HAMAP" id="MF_00366">
    <property type="entry name" value="RNApol_bact_RpoZ"/>
    <property type="match status" value="1"/>
</dbReference>
<dbReference type="EMBL" id="JBEWLY010000013">
    <property type="protein sequence ID" value="MET1755152.1"/>
    <property type="molecule type" value="Genomic_DNA"/>
</dbReference>
<dbReference type="PANTHER" id="PTHR34476:SF1">
    <property type="entry name" value="DNA-DIRECTED RNA POLYMERASE SUBUNIT OMEGA"/>
    <property type="match status" value="1"/>
</dbReference>
<proteinExistence type="inferred from homology"/>
<keyword evidence="7 11" id="KW-0804">Transcription</keyword>
<comment type="caution">
    <text evidence="12">The sequence shown here is derived from an EMBL/GenBank/DDBJ whole genome shotgun (WGS) entry which is preliminary data.</text>
</comment>
<evidence type="ECO:0000256" key="5">
    <source>
        <dbReference type="ARBA" id="ARBA00022679"/>
    </source>
</evidence>
<name>A0ABV2CZX5_9SPHN</name>
<comment type="catalytic activity">
    <reaction evidence="10 11">
        <text>RNA(n) + a ribonucleoside 5'-triphosphate = RNA(n+1) + diphosphate</text>
        <dbReference type="Rhea" id="RHEA:21248"/>
        <dbReference type="Rhea" id="RHEA-COMP:14527"/>
        <dbReference type="Rhea" id="RHEA-COMP:17342"/>
        <dbReference type="ChEBI" id="CHEBI:33019"/>
        <dbReference type="ChEBI" id="CHEBI:61557"/>
        <dbReference type="ChEBI" id="CHEBI:140395"/>
        <dbReference type="EC" id="2.7.7.6"/>
    </reaction>
</comment>
<keyword evidence="4 11" id="KW-0240">DNA-directed RNA polymerase</keyword>
<dbReference type="SMART" id="SM01409">
    <property type="entry name" value="RNA_pol_Rpb6"/>
    <property type="match status" value="1"/>
</dbReference>
<dbReference type="EC" id="2.7.7.6" evidence="2 11"/>
<evidence type="ECO:0000256" key="3">
    <source>
        <dbReference type="ARBA" id="ARBA00013725"/>
    </source>
</evidence>
<dbReference type="Pfam" id="PF01192">
    <property type="entry name" value="RNA_pol_Rpb6"/>
    <property type="match status" value="1"/>
</dbReference>
<comment type="function">
    <text evidence="11">Promotes RNA polymerase assembly. Latches the N- and C-terminal regions of the beta' subunit thereby facilitating its interaction with the beta and alpha subunits.</text>
</comment>
<comment type="similarity">
    <text evidence="1 11">Belongs to the RNA polymerase subunit omega family.</text>
</comment>
<evidence type="ECO:0000256" key="8">
    <source>
        <dbReference type="ARBA" id="ARBA00029924"/>
    </source>
</evidence>
<dbReference type="SUPFAM" id="SSF63562">
    <property type="entry name" value="RPB6/omega subunit-like"/>
    <property type="match status" value="1"/>
</dbReference>
<dbReference type="GO" id="GO:0003899">
    <property type="term" value="F:DNA-directed RNA polymerase activity"/>
    <property type="evidence" value="ECO:0007669"/>
    <property type="project" value="UniProtKB-EC"/>
</dbReference>
<dbReference type="InterPro" id="IPR036161">
    <property type="entry name" value="RPB6/omega-like_sf"/>
</dbReference>
<dbReference type="Proteomes" id="UP001548713">
    <property type="component" value="Unassembled WGS sequence"/>
</dbReference>
<evidence type="ECO:0000256" key="6">
    <source>
        <dbReference type="ARBA" id="ARBA00022695"/>
    </source>
</evidence>
<evidence type="ECO:0000256" key="10">
    <source>
        <dbReference type="ARBA" id="ARBA00048552"/>
    </source>
</evidence>
<sequence length="114" mass="12381">MARVTVEDCVDKVPNRFDLVLLAAQRAREISGGAELTVDRDRDKNPVVALREIAETTVKPAQLKETLVTSLQRVLPEDDDEMDEIGSLSQSAEALRITAAAPTRNTSVGADYDG</sequence>
<gene>
    <name evidence="11 12" type="primary">rpoZ</name>
    <name evidence="12" type="ORF">ABVV53_06755</name>
</gene>
<evidence type="ECO:0000256" key="9">
    <source>
        <dbReference type="ARBA" id="ARBA00030998"/>
    </source>
</evidence>
<dbReference type="RefSeq" id="WP_353983630.1">
    <property type="nucleotide sequence ID" value="NZ_JBEWLY010000013.1"/>
</dbReference>
<keyword evidence="5 11" id="KW-0808">Transferase</keyword>